<accession>A0A0G0FLR2</accession>
<feature type="transmembrane region" description="Helical" evidence="1">
    <location>
        <begin position="247"/>
        <end position="268"/>
    </location>
</feature>
<dbReference type="Proteomes" id="UP000034508">
    <property type="component" value="Unassembled WGS sequence"/>
</dbReference>
<dbReference type="AlphaFoldDB" id="A0A0G0FLR2"/>
<organism evidence="2 3">
    <name type="scientific">Berkelbacteria bacterium GW2011_GWA1_36_9</name>
    <dbReference type="NCBI Taxonomy" id="1618331"/>
    <lineage>
        <taxon>Bacteria</taxon>
        <taxon>Candidatus Berkelbacteria</taxon>
    </lineage>
</organism>
<name>A0A0G0FLR2_9BACT</name>
<keyword evidence="1" id="KW-0472">Membrane</keyword>
<evidence type="ECO:0000313" key="2">
    <source>
        <dbReference type="EMBL" id="KKQ18737.1"/>
    </source>
</evidence>
<gene>
    <name evidence="2" type="ORF">US31_C0002G0082</name>
</gene>
<feature type="transmembrane region" description="Helical" evidence="1">
    <location>
        <begin position="458"/>
        <end position="479"/>
    </location>
</feature>
<reference evidence="2 3" key="1">
    <citation type="journal article" date="2015" name="Nature">
        <title>rRNA introns, odd ribosomes, and small enigmatic genomes across a large radiation of phyla.</title>
        <authorList>
            <person name="Brown C.T."/>
            <person name="Hug L.A."/>
            <person name="Thomas B.C."/>
            <person name="Sharon I."/>
            <person name="Castelle C.J."/>
            <person name="Singh A."/>
            <person name="Wilkins M.J."/>
            <person name="Williams K.H."/>
            <person name="Banfield J.F."/>
        </authorList>
    </citation>
    <scope>NUCLEOTIDE SEQUENCE [LARGE SCALE GENOMIC DNA]</scope>
</reference>
<feature type="transmembrane region" description="Helical" evidence="1">
    <location>
        <begin position="300"/>
        <end position="316"/>
    </location>
</feature>
<protein>
    <submittedName>
        <fullName evidence="2">Uncharacterized protein</fullName>
    </submittedName>
</protein>
<feature type="transmembrane region" description="Helical" evidence="1">
    <location>
        <begin position="90"/>
        <end position="110"/>
    </location>
</feature>
<keyword evidence="1" id="KW-0812">Transmembrane</keyword>
<feature type="transmembrane region" description="Helical" evidence="1">
    <location>
        <begin position="32"/>
        <end position="53"/>
    </location>
</feature>
<feature type="transmembrane region" description="Helical" evidence="1">
    <location>
        <begin position="419"/>
        <end position="438"/>
    </location>
</feature>
<feature type="transmembrane region" description="Helical" evidence="1">
    <location>
        <begin position="322"/>
        <end position="339"/>
    </location>
</feature>
<feature type="transmembrane region" description="Helical" evidence="1">
    <location>
        <begin position="559"/>
        <end position="578"/>
    </location>
</feature>
<feature type="transmembrane region" description="Helical" evidence="1">
    <location>
        <begin position="274"/>
        <end position="293"/>
    </location>
</feature>
<feature type="transmembrane region" description="Helical" evidence="1">
    <location>
        <begin position="486"/>
        <end position="504"/>
    </location>
</feature>
<feature type="transmembrane region" description="Helical" evidence="1">
    <location>
        <begin position="7"/>
        <end position="26"/>
    </location>
</feature>
<feature type="transmembrane region" description="Helical" evidence="1">
    <location>
        <begin position="220"/>
        <end position="240"/>
    </location>
</feature>
<dbReference type="EMBL" id="LBSM01000002">
    <property type="protein sequence ID" value="KKQ18737.1"/>
    <property type="molecule type" value="Genomic_DNA"/>
</dbReference>
<comment type="caution">
    <text evidence="2">The sequence shown here is derived from an EMBL/GenBank/DDBJ whole genome shotgun (WGS) entry which is preliminary data.</text>
</comment>
<sequence length="724" mass="84385">MKIRVVYLYLGYIVWLVSLVFLIKILHLNNTVLGITLVFLTLILTPGVLLFRLIPFGAENNAAKILLIIGLSFGYYFLLNFLAIVTSLSLYYLSLVTFFLILILFIIALIKDCNNVSEVNTSWFKKQSITDYLILLILVISSIFVFLMMSAQSEKLIGDGWFHSAILQKIISSDNLNPYNLWVTKTTSLNLVYSFPIWHILVGEISKLINASIFTTLKQVLLPLSIFTLITWYCLISVIFKNKYLVTVVYLSFFLVFLKDNNFYYLVAVTSPDSFNRLFLLPLIMGIVVNLIFFKKSKNIPTIILISLLAIFLGLVHFIQFIYLIIILVVFVILLFIFFRKKDSLVKSVYLLGGLVLFVLPYLLIHYQSVIKFLNENSIYFVNNKIDYRPYPGMNIIYRYAILILVPILLFLKKYPRLILLYAIGCVSLIIYWPYFGLKGSFYEYLGKIFVDRSLANLPHFIFFGFALFMVLIGINYLTVKLFKKFIWVANILIAILVLTLPLYKNTVIYFVKNILYSETLFFNGLSFWLALFVVIILTITIYVLTYKKSVTIPSPFNNLNFVLWMLLMVIALTLPYFESANKVLTNNPNGSLITDRTSKYAIETENYGGEKTVDFWKSQTRKVFLTDNVTMSQLILLYSDNYVAEYPYGISKFNFSLDFYQPDQPDDIKFTLLNNREINFIVTRDTSEQSFFNRYLDHFKKVYEIHYINKNKNKELYIYQYLK</sequence>
<feature type="transmembrane region" description="Helical" evidence="1">
    <location>
        <begin position="391"/>
        <end position="412"/>
    </location>
</feature>
<feature type="transmembrane region" description="Helical" evidence="1">
    <location>
        <begin position="526"/>
        <end position="547"/>
    </location>
</feature>
<feature type="transmembrane region" description="Helical" evidence="1">
    <location>
        <begin position="65"/>
        <end position="84"/>
    </location>
</feature>
<feature type="transmembrane region" description="Helical" evidence="1">
    <location>
        <begin position="131"/>
        <end position="151"/>
    </location>
</feature>
<proteinExistence type="predicted"/>
<evidence type="ECO:0000313" key="3">
    <source>
        <dbReference type="Proteomes" id="UP000034508"/>
    </source>
</evidence>
<evidence type="ECO:0000256" key="1">
    <source>
        <dbReference type="SAM" id="Phobius"/>
    </source>
</evidence>
<keyword evidence="1" id="KW-1133">Transmembrane helix</keyword>
<feature type="transmembrane region" description="Helical" evidence="1">
    <location>
        <begin position="351"/>
        <end position="371"/>
    </location>
</feature>